<comment type="subcellular location">
    <subcellularLocation>
        <location evidence="2">Nucleus</location>
    </subcellularLocation>
</comment>
<name>A0AAF0J0P9_9BASI</name>
<dbReference type="EMBL" id="CP119907">
    <property type="protein sequence ID" value="WFD24982.1"/>
    <property type="molecule type" value="Genomic_DNA"/>
</dbReference>
<feature type="region of interest" description="Disordered" evidence="10">
    <location>
        <begin position="1"/>
        <end position="58"/>
    </location>
</feature>
<dbReference type="GO" id="GO:0006397">
    <property type="term" value="P:mRNA processing"/>
    <property type="evidence" value="ECO:0007669"/>
    <property type="project" value="UniProtKB-KW"/>
</dbReference>
<reference evidence="11" key="1">
    <citation type="submission" date="2023-03" db="EMBL/GenBank/DDBJ databases">
        <title>Mating type loci evolution in Malassezia.</title>
        <authorList>
            <person name="Coelho M.A."/>
        </authorList>
    </citation>
    <scope>NUCLEOTIDE SEQUENCE</scope>
    <source>
        <strain evidence="11">CBS 12830</strain>
    </source>
</reference>
<dbReference type="Gene3D" id="3.30.420.40">
    <property type="match status" value="2"/>
</dbReference>
<dbReference type="GO" id="GO:0071014">
    <property type="term" value="C:post-mRNA release spliceosomal complex"/>
    <property type="evidence" value="ECO:0007669"/>
    <property type="project" value="TreeGrafter"/>
</dbReference>
<dbReference type="GO" id="GO:0071013">
    <property type="term" value="C:catalytic step 2 spliceosome"/>
    <property type="evidence" value="ECO:0007669"/>
    <property type="project" value="TreeGrafter"/>
</dbReference>
<dbReference type="InterPro" id="IPR004000">
    <property type="entry name" value="Actin"/>
</dbReference>
<organism evidence="11 12">
    <name type="scientific">Malassezia equina</name>
    <dbReference type="NCBI Taxonomy" id="1381935"/>
    <lineage>
        <taxon>Eukaryota</taxon>
        <taxon>Fungi</taxon>
        <taxon>Dikarya</taxon>
        <taxon>Basidiomycota</taxon>
        <taxon>Ustilaginomycotina</taxon>
        <taxon>Malasseziomycetes</taxon>
        <taxon>Malasseziales</taxon>
        <taxon>Malasseziaceae</taxon>
        <taxon>Malassezia</taxon>
    </lineage>
</organism>
<dbReference type="InterPro" id="IPR043129">
    <property type="entry name" value="ATPase_NBD"/>
</dbReference>
<evidence type="ECO:0000313" key="11">
    <source>
        <dbReference type="EMBL" id="WFD24982.1"/>
    </source>
</evidence>
<feature type="compositionally biased region" description="Basic and acidic residues" evidence="10">
    <location>
        <begin position="20"/>
        <end position="29"/>
    </location>
</feature>
<evidence type="ECO:0000256" key="7">
    <source>
        <dbReference type="ARBA" id="ARBA00022728"/>
    </source>
</evidence>
<dbReference type="Pfam" id="PF08231">
    <property type="entry name" value="SYF2"/>
    <property type="match status" value="1"/>
</dbReference>
<dbReference type="GO" id="GO:0000974">
    <property type="term" value="C:Prp19 complex"/>
    <property type="evidence" value="ECO:0007669"/>
    <property type="project" value="TreeGrafter"/>
</dbReference>
<comment type="similarity">
    <text evidence="3">Belongs to the SYF2 family.</text>
</comment>
<keyword evidence="9" id="KW-0539">Nucleus</keyword>
<evidence type="ECO:0000256" key="6">
    <source>
        <dbReference type="ARBA" id="ARBA00022664"/>
    </source>
</evidence>
<dbReference type="PANTHER" id="PTHR13264:SF5">
    <property type="entry name" value="PRE-MRNA-SPLICING FACTOR SYF2"/>
    <property type="match status" value="1"/>
</dbReference>
<evidence type="ECO:0000256" key="9">
    <source>
        <dbReference type="ARBA" id="ARBA00023242"/>
    </source>
</evidence>
<evidence type="ECO:0000256" key="1">
    <source>
        <dbReference type="ARBA" id="ARBA00003777"/>
    </source>
</evidence>
<proteinExistence type="inferred from homology"/>
<evidence type="ECO:0000313" key="12">
    <source>
        <dbReference type="Proteomes" id="UP001214415"/>
    </source>
</evidence>
<evidence type="ECO:0000256" key="5">
    <source>
        <dbReference type="ARBA" id="ARBA00014745"/>
    </source>
</evidence>
<dbReference type="Proteomes" id="UP001214415">
    <property type="component" value="Chromosome 8"/>
</dbReference>
<sequence>MPNDASHAQRRARMQALQARLRDSSRANRSDVLAEQARQREAAQKRSTAHANKLAKAERLLDERDMRERGEDVERYRAMHYTIEENEAWEKKLEEKERTRDKGMIGTSATLTQDFQDLAERSYQRQIRQLKPDRAAYAQQKQAEAQAVVAKHPSEPSSERQLVRASEAAVTPAVASYGTHAPDEDSVDRLVTHLNYDRRREDDLDVEGTYINQRNKRFNRKIQRWNVAPRCRPAMLRPPRPAARALRAPLLRTDEYVVIDLGSRVCRAGFGGDVAPQALFDACALVQPARPTPGDALWELDWHRADARSARERYAELVRSLLRIVRSIYQEHLHCDGKSHPVLLAHHTFALEALKHAWCDVLLRTMHAPSVSFVDTHVLCTLAAGRTSALVVDVGHLETCVMPVFDGRPMTSLMATTPRAGRRLAQGLDVLVRTHASRRDGAADVGEALEALRTQYLFVELLFEPGDEDEQSVSECIAQCALRHVSKRT</sequence>
<dbReference type="GO" id="GO:0008380">
    <property type="term" value="P:RNA splicing"/>
    <property type="evidence" value="ECO:0007669"/>
    <property type="project" value="UniProtKB-KW"/>
</dbReference>
<dbReference type="InterPro" id="IPR013260">
    <property type="entry name" value="mRNA_splic_SYF2"/>
</dbReference>
<comment type="function">
    <text evidence="1">Involved in pre-mRNA splicing.</text>
</comment>
<dbReference type="PANTHER" id="PTHR13264">
    <property type="entry name" value="GCIP-INTERACTING PROTEIN P29"/>
    <property type="match status" value="1"/>
</dbReference>
<evidence type="ECO:0000256" key="2">
    <source>
        <dbReference type="ARBA" id="ARBA00004123"/>
    </source>
</evidence>
<dbReference type="Pfam" id="PF00022">
    <property type="entry name" value="Actin"/>
    <property type="match status" value="1"/>
</dbReference>
<protein>
    <recommendedName>
        <fullName evidence="5">Pre-mRNA-splicing factor SYF2</fullName>
    </recommendedName>
    <alternativeName>
        <fullName evidence="4">Pre-mRNA-splicing factor syf2</fullName>
    </alternativeName>
</protein>
<dbReference type="AlphaFoldDB" id="A0AAF0J0P9"/>
<evidence type="ECO:0000256" key="8">
    <source>
        <dbReference type="ARBA" id="ARBA00023187"/>
    </source>
</evidence>
<keyword evidence="12" id="KW-1185">Reference proteome</keyword>
<keyword evidence="6" id="KW-0507">mRNA processing</keyword>
<evidence type="ECO:0000256" key="10">
    <source>
        <dbReference type="SAM" id="MobiDB-lite"/>
    </source>
</evidence>
<keyword evidence="8" id="KW-0508">mRNA splicing</keyword>
<dbReference type="SUPFAM" id="SSF53067">
    <property type="entry name" value="Actin-like ATPase domain"/>
    <property type="match status" value="2"/>
</dbReference>
<keyword evidence="7" id="KW-0747">Spliceosome</keyword>
<accession>A0AAF0J0P9</accession>
<gene>
    <name evidence="11" type="primary">syf2</name>
    <name evidence="11" type="ORF">MEQU1_003689</name>
</gene>
<evidence type="ECO:0000256" key="3">
    <source>
        <dbReference type="ARBA" id="ARBA00010028"/>
    </source>
</evidence>
<dbReference type="Gene3D" id="3.90.640.10">
    <property type="entry name" value="Actin, Chain A, domain 4"/>
    <property type="match status" value="1"/>
</dbReference>
<evidence type="ECO:0000256" key="4">
    <source>
        <dbReference type="ARBA" id="ARBA00013557"/>
    </source>
</evidence>